<feature type="transmembrane region" description="Helical" evidence="2">
    <location>
        <begin position="41"/>
        <end position="58"/>
    </location>
</feature>
<evidence type="ECO:0000313" key="3">
    <source>
        <dbReference type="EMBL" id="MCP2358839.1"/>
    </source>
</evidence>
<feature type="compositionally biased region" description="Basic and acidic residues" evidence="1">
    <location>
        <begin position="1"/>
        <end position="15"/>
    </location>
</feature>
<dbReference type="RefSeq" id="WP_253746010.1">
    <property type="nucleotide sequence ID" value="NZ_BAABKA010000007.1"/>
</dbReference>
<evidence type="ECO:0000256" key="2">
    <source>
        <dbReference type="SAM" id="Phobius"/>
    </source>
</evidence>
<organism evidence="3 4">
    <name type="scientific">Nonomuraea thailandensis</name>
    <dbReference type="NCBI Taxonomy" id="1188745"/>
    <lineage>
        <taxon>Bacteria</taxon>
        <taxon>Bacillati</taxon>
        <taxon>Actinomycetota</taxon>
        <taxon>Actinomycetes</taxon>
        <taxon>Streptosporangiales</taxon>
        <taxon>Streptosporangiaceae</taxon>
        <taxon>Nonomuraea</taxon>
    </lineage>
</organism>
<reference evidence="3" key="1">
    <citation type="submission" date="2022-06" db="EMBL/GenBank/DDBJ databases">
        <title>Sequencing the genomes of 1000 actinobacteria strains.</title>
        <authorList>
            <person name="Klenk H.-P."/>
        </authorList>
    </citation>
    <scope>NUCLEOTIDE SEQUENCE</scope>
    <source>
        <strain evidence="3">DSM 46694</strain>
    </source>
</reference>
<name>A0A9X2K3Y2_9ACTN</name>
<keyword evidence="2" id="KW-0472">Membrane</keyword>
<keyword evidence="2" id="KW-0812">Transmembrane</keyword>
<protein>
    <submittedName>
        <fullName evidence="3">Uncharacterized protein</fullName>
    </submittedName>
</protein>
<comment type="caution">
    <text evidence="3">The sequence shown here is derived from an EMBL/GenBank/DDBJ whole genome shotgun (WGS) entry which is preliminary data.</text>
</comment>
<evidence type="ECO:0000256" key="1">
    <source>
        <dbReference type="SAM" id="MobiDB-lite"/>
    </source>
</evidence>
<keyword evidence="2" id="KW-1133">Transmembrane helix</keyword>
<dbReference type="EMBL" id="JAMZEB010000002">
    <property type="protein sequence ID" value="MCP2358839.1"/>
    <property type="molecule type" value="Genomic_DNA"/>
</dbReference>
<evidence type="ECO:0000313" key="4">
    <source>
        <dbReference type="Proteomes" id="UP001139648"/>
    </source>
</evidence>
<gene>
    <name evidence="3" type="ORF">HD597_005859</name>
</gene>
<keyword evidence="4" id="KW-1185">Reference proteome</keyword>
<dbReference type="AlphaFoldDB" id="A0A9X2K3Y2"/>
<dbReference type="Proteomes" id="UP001139648">
    <property type="component" value="Unassembled WGS sequence"/>
</dbReference>
<accession>A0A9X2K3Y2</accession>
<proteinExistence type="predicted"/>
<feature type="region of interest" description="Disordered" evidence="1">
    <location>
        <begin position="1"/>
        <end position="28"/>
    </location>
</feature>
<sequence>MSVRELRDVLRERAEGPSPVNPHRHDQVRARIRRTRLRRRAATGAAALAVVAVAAHLIPGPSGLVPRGTPPAGALQGLPERFTSPDGTEYRRVGLVTLTGAEASIDVPVSGKPLEVVTPCDGGRNRMPVVYVNSRRVHALGFGCGDGLPPLLPVDVPRGSTVARLTFDRTPEGCVSLTADGPCVPEPPDTAVRDVAVYEWTPPAMTIEPPRIKALPPHLDGRRLADSASGTWPGATSFTLTGSGAGTVTVDLLCSGDLAQRMWFKFWVNGEEGRARMGCPSWTRGPFPKASTELEVPPGERITVTVRTGMWGEYTNRPVRWSAGLYVR</sequence>